<dbReference type="EMBL" id="JAOVZO020000020">
    <property type="protein sequence ID" value="MDC8015352.1"/>
    <property type="molecule type" value="Genomic_DNA"/>
</dbReference>
<dbReference type="InterPro" id="IPR038765">
    <property type="entry name" value="Papain-like_cys_pep_sf"/>
</dbReference>
<dbReference type="AlphaFoldDB" id="A0A9X3YN36"/>
<dbReference type="InterPro" id="IPR052901">
    <property type="entry name" value="Bact_TGase-like"/>
</dbReference>
<feature type="transmembrane region" description="Helical" evidence="1">
    <location>
        <begin position="547"/>
        <end position="567"/>
    </location>
</feature>
<comment type="caution">
    <text evidence="3">The sequence shown here is derived from an EMBL/GenBank/DDBJ whole genome shotgun (WGS) entry which is preliminary data.</text>
</comment>
<feature type="transmembrane region" description="Helical" evidence="1">
    <location>
        <begin position="127"/>
        <end position="145"/>
    </location>
</feature>
<dbReference type="Pfam" id="PF11992">
    <property type="entry name" value="TgpA_N"/>
    <property type="match status" value="1"/>
</dbReference>
<evidence type="ECO:0000259" key="2">
    <source>
        <dbReference type="SMART" id="SM00460"/>
    </source>
</evidence>
<organism evidence="3 4">
    <name type="scientific">Tahibacter soli</name>
    <dbReference type="NCBI Taxonomy" id="2983605"/>
    <lineage>
        <taxon>Bacteria</taxon>
        <taxon>Pseudomonadati</taxon>
        <taxon>Pseudomonadota</taxon>
        <taxon>Gammaproteobacteria</taxon>
        <taxon>Lysobacterales</taxon>
        <taxon>Rhodanobacteraceae</taxon>
        <taxon>Tahibacter</taxon>
    </lineage>
</organism>
<dbReference type="PANTHER" id="PTHR42736:SF1">
    <property type="entry name" value="PROTEIN-GLUTAMINE GAMMA-GLUTAMYLTRANSFERASE"/>
    <property type="match status" value="1"/>
</dbReference>
<gene>
    <name evidence="3" type="ORF">OD750_022675</name>
</gene>
<feature type="transmembrane region" description="Helical" evidence="1">
    <location>
        <begin position="166"/>
        <end position="188"/>
    </location>
</feature>
<dbReference type="SMART" id="SM00460">
    <property type="entry name" value="TGc"/>
    <property type="match status" value="1"/>
</dbReference>
<keyword evidence="1" id="KW-0472">Membrane</keyword>
<protein>
    <submittedName>
        <fullName evidence="3">DUF3488 and transglutaminase-like domain-containing protein</fullName>
    </submittedName>
</protein>
<keyword evidence="1" id="KW-1133">Transmembrane helix</keyword>
<dbReference type="InterPro" id="IPR002931">
    <property type="entry name" value="Transglutaminase-like"/>
</dbReference>
<reference evidence="3" key="1">
    <citation type="submission" date="2023-02" db="EMBL/GenBank/DDBJ databases">
        <title>Tahibacter soli sp. nov. isolated from soil.</title>
        <authorList>
            <person name="Baek J.H."/>
            <person name="Lee J.K."/>
            <person name="Choi D.G."/>
            <person name="Jeon C.O."/>
        </authorList>
    </citation>
    <scope>NUCLEOTIDE SEQUENCE</scope>
    <source>
        <strain evidence="3">BL</strain>
    </source>
</reference>
<sequence length="654" mass="72218">MRLDARQFNLLAIAILVALAAHAPHLPLWIIAAMAFVLGARWLQRARRADLGAVPIWVRLPLTLALPAAVVAQYGNLFGREPGSVLAVGMLVLKFTESEKPRDARAAVTFACFVLMAALLFDQSLVMSGFVALALLPQIILLRALEPRDDLALKPAAATLADLRRGVPQAAFAVLGAAPLALVAFLFLPRLGEPLWGAPSPDQGRTGISDTMTPGGLAELIADDSPAFRVTFDAPAPPPPTQRYWRGLVMYHFDGTEWTHMPSPPVRDASPRFEALSAPLSYEIVLEPTQQRWLFALDLPLAAPNGAYRNAEFTLVNEKPVMDVTPYRVSSALRYRHDTLARHERQLALSLPAGYNPRLRALAAEWRSRYGEDREIVQAALALYNARFSYTLNPPPLGRDSMDDFMFETRSGYCEHFSSSFTFLMRAAGIPARVVVGYQGGYWNALGGYMVVRQSDAHAWSEIWQDGQGWVRVDPTAAVSPERVNLGSRAANAADAPWHGPEWLLALRNQWDIVNQLWNKVVVQFNALHQQNLLAQFGVDHAQWRSLAIALGAGSIVLVTLAMLWALRRDRDPGDAVDRAYRRLNRRLARAGAPRDEAEGPEAYLQRLRQRFPQAAREIEAVFARYVALRYASAQPDPAAARAFAVAVATLRVG</sequence>
<dbReference type="Pfam" id="PF01841">
    <property type="entry name" value="Transglut_core"/>
    <property type="match status" value="1"/>
</dbReference>
<keyword evidence="1" id="KW-0812">Transmembrane</keyword>
<dbReference type="PANTHER" id="PTHR42736">
    <property type="entry name" value="PROTEIN-GLUTAMINE GAMMA-GLUTAMYLTRANSFERASE"/>
    <property type="match status" value="1"/>
</dbReference>
<dbReference type="Proteomes" id="UP001139971">
    <property type="component" value="Unassembled WGS sequence"/>
</dbReference>
<feature type="domain" description="Transglutaminase-like" evidence="2">
    <location>
        <begin position="406"/>
        <end position="477"/>
    </location>
</feature>
<dbReference type="SUPFAM" id="SSF54001">
    <property type="entry name" value="Cysteine proteinases"/>
    <property type="match status" value="1"/>
</dbReference>
<proteinExistence type="predicted"/>
<evidence type="ECO:0000256" key="1">
    <source>
        <dbReference type="SAM" id="Phobius"/>
    </source>
</evidence>
<feature type="transmembrane region" description="Helical" evidence="1">
    <location>
        <begin position="55"/>
        <end position="74"/>
    </location>
</feature>
<dbReference type="Gene3D" id="3.10.620.30">
    <property type="match status" value="1"/>
</dbReference>
<name>A0A9X3YN36_9GAMM</name>
<accession>A0A9X3YN36</accession>
<dbReference type="InterPro" id="IPR021878">
    <property type="entry name" value="TgpA_N"/>
</dbReference>
<keyword evidence="4" id="KW-1185">Reference proteome</keyword>
<dbReference type="Pfam" id="PF13559">
    <property type="entry name" value="DUF4129"/>
    <property type="match status" value="1"/>
</dbReference>
<evidence type="ECO:0000313" key="3">
    <source>
        <dbReference type="EMBL" id="MDC8015352.1"/>
    </source>
</evidence>
<dbReference type="RefSeq" id="WP_263544361.1">
    <property type="nucleotide sequence ID" value="NZ_JAOVZO020000020.1"/>
</dbReference>
<evidence type="ECO:0000313" key="4">
    <source>
        <dbReference type="Proteomes" id="UP001139971"/>
    </source>
</evidence>
<dbReference type="InterPro" id="IPR025403">
    <property type="entry name" value="TgpA-like_C"/>
</dbReference>